<evidence type="ECO:0000256" key="1">
    <source>
        <dbReference type="ARBA" id="ARBA00004651"/>
    </source>
</evidence>
<dbReference type="InterPro" id="IPR036259">
    <property type="entry name" value="MFS_trans_sf"/>
</dbReference>
<feature type="transmembrane region" description="Helical" evidence="6">
    <location>
        <begin position="112"/>
        <end position="129"/>
    </location>
</feature>
<dbReference type="AlphaFoldDB" id="A0A1G6XQF2"/>
<dbReference type="EMBL" id="FNAP01000001">
    <property type="protein sequence ID" value="SDD80242.1"/>
    <property type="molecule type" value="Genomic_DNA"/>
</dbReference>
<dbReference type="CDD" id="cd06174">
    <property type="entry name" value="MFS"/>
    <property type="match status" value="1"/>
</dbReference>
<feature type="transmembrane region" description="Helical" evidence="6">
    <location>
        <begin position="351"/>
        <end position="368"/>
    </location>
</feature>
<dbReference type="InterPro" id="IPR011701">
    <property type="entry name" value="MFS"/>
</dbReference>
<feature type="transmembrane region" description="Helical" evidence="6">
    <location>
        <begin position="49"/>
        <end position="71"/>
    </location>
</feature>
<evidence type="ECO:0000256" key="4">
    <source>
        <dbReference type="ARBA" id="ARBA00022989"/>
    </source>
</evidence>
<reference evidence="8 9" key="1">
    <citation type="submission" date="2016-10" db="EMBL/GenBank/DDBJ databases">
        <authorList>
            <person name="de Groot N.N."/>
        </authorList>
    </citation>
    <scope>NUCLEOTIDE SEQUENCE [LARGE SCALE GENOMIC DNA]</scope>
    <source>
        <strain evidence="8 9">ATCC 700224</strain>
    </source>
</reference>
<proteinExistence type="predicted"/>
<dbReference type="Proteomes" id="UP000199412">
    <property type="component" value="Unassembled WGS sequence"/>
</dbReference>
<comment type="subcellular location">
    <subcellularLocation>
        <location evidence="1">Cell membrane</location>
        <topology evidence="1">Multi-pass membrane protein</topology>
    </subcellularLocation>
</comment>
<evidence type="ECO:0000313" key="8">
    <source>
        <dbReference type="EMBL" id="SDD80242.1"/>
    </source>
</evidence>
<feature type="transmembrane region" description="Helical" evidence="6">
    <location>
        <begin position="279"/>
        <end position="301"/>
    </location>
</feature>
<evidence type="ECO:0000313" key="9">
    <source>
        <dbReference type="Proteomes" id="UP000199412"/>
    </source>
</evidence>
<feature type="transmembrane region" description="Helical" evidence="6">
    <location>
        <begin position="12"/>
        <end position="29"/>
    </location>
</feature>
<dbReference type="PROSITE" id="PS50850">
    <property type="entry name" value="MFS"/>
    <property type="match status" value="1"/>
</dbReference>
<feature type="transmembrane region" description="Helical" evidence="6">
    <location>
        <begin position="136"/>
        <end position="161"/>
    </location>
</feature>
<name>A0A1G6XQF2_9PROT</name>
<dbReference type="PROSITE" id="PS00216">
    <property type="entry name" value="SUGAR_TRANSPORT_1"/>
    <property type="match status" value="1"/>
</dbReference>
<feature type="transmembrane region" description="Helical" evidence="6">
    <location>
        <begin position="167"/>
        <end position="184"/>
    </location>
</feature>
<feature type="domain" description="Major facilitator superfamily (MFS) profile" evidence="7">
    <location>
        <begin position="14"/>
        <end position="400"/>
    </location>
</feature>
<protein>
    <submittedName>
        <fullName evidence="8">Predicted arabinose efflux permease, MFS family</fullName>
    </submittedName>
</protein>
<organism evidence="8 9">
    <name type="scientific">Rhodospira trueperi</name>
    <dbReference type="NCBI Taxonomy" id="69960"/>
    <lineage>
        <taxon>Bacteria</taxon>
        <taxon>Pseudomonadati</taxon>
        <taxon>Pseudomonadota</taxon>
        <taxon>Alphaproteobacteria</taxon>
        <taxon>Rhodospirillales</taxon>
        <taxon>Rhodospirillaceae</taxon>
        <taxon>Rhodospira</taxon>
    </lineage>
</organism>
<feature type="transmembrane region" description="Helical" evidence="6">
    <location>
        <begin position="255"/>
        <end position="272"/>
    </location>
</feature>
<dbReference type="Pfam" id="PF07690">
    <property type="entry name" value="MFS_1"/>
    <property type="match status" value="1"/>
</dbReference>
<dbReference type="RefSeq" id="WP_176793297.1">
    <property type="nucleotide sequence ID" value="NZ_FNAP01000001.1"/>
</dbReference>
<sequence length="403" mass="40751">MPPAQSLDRTRWSVVLTVLVGGIIAALHVGKVPPALDVLRIELGLGMVAASFIVSTFNILGMTLGLLAGVLADRIGRRRLVGLGLLSMALGGLLGTLGGGYAGLLAGRVFEGLGFVAVSVASPALLLAATAPNDRALALSIWSVFMPAGMALALIISPWALEAVGWRGLWLGIAAVALVGAVAVRRATAGLKVHAPPVGPSWRVLGETLTRPGLLLLGAIFGAYAFQWVAVMVWLPTFLPAALGVASDTAARLTALVVSMNVSGNLLGGWLLRRGLPASGVMMTVAAVMAACAWGLFSPILPESARFALVLVFSGVGGIIPAALFASMPAQAPSPRHLGAANGMLMQGSNIGQFLGPPLVAAAVTAAGGAWSGALGPVLTAAVLCMIAAGLSGRRAGRPDRVS</sequence>
<keyword evidence="5 6" id="KW-0472">Membrane</keyword>
<dbReference type="SUPFAM" id="SSF103473">
    <property type="entry name" value="MFS general substrate transporter"/>
    <property type="match status" value="1"/>
</dbReference>
<evidence type="ECO:0000256" key="6">
    <source>
        <dbReference type="SAM" id="Phobius"/>
    </source>
</evidence>
<feature type="transmembrane region" description="Helical" evidence="6">
    <location>
        <begin position="83"/>
        <end position="106"/>
    </location>
</feature>
<dbReference type="InterPro" id="IPR005829">
    <property type="entry name" value="Sugar_transporter_CS"/>
</dbReference>
<dbReference type="GO" id="GO:0022857">
    <property type="term" value="F:transmembrane transporter activity"/>
    <property type="evidence" value="ECO:0007669"/>
    <property type="project" value="InterPro"/>
</dbReference>
<dbReference type="STRING" id="69960.SAMN05421720_101584"/>
<gene>
    <name evidence="8" type="ORF">SAMN05421720_101584</name>
</gene>
<keyword evidence="3 6" id="KW-0812">Transmembrane</keyword>
<evidence type="ECO:0000256" key="3">
    <source>
        <dbReference type="ARBA" id="ARBA00022692"/>
    </source>
</evidence>
<dbReference type="GO" id="GO:0005886">
    <property type="term" value="C:plasma membrane"/>
    <property type="evidence" value="ECO:0007669"/>
    <property type="project" value="UniProtKB-SubCell"/>
</dbReference>
<feature type="transmembrane region" description="Helical" evidence="6">
    <location>
        <begin position="307"/>
        <end position="330"/>
    </location>
</feature>
<dbReference type="InterPro" id="IPR020846">
    <property type="entry name" value="MFS_dom"/>
</dbReference>
<dbReference type="PANTHER" id="PTHR43124">
    <property type="entry name" value="PURINE EFFLUX PUMP PBUE"/>
    <property type="match status" value="1"/>
</dbReference>
<keyword evidence="4 6" id="KW-1133">Transmembrane helix</keyword>
<evidence type="ECO:0000256" key="2">
    <source>
        <dbReference type="ARBA" id="ARBA00022475"/>
    </source>
</evidence>
<keyword evidence="9" id="KW-1185">Reference proteome</keyword>
<feature type="transmembrane region" description="Helical" evidence="6">
    <location>
        <begin position="213"/>
        <end position="235"/>
    </location>
</feature>
<dbReference type="InterPro" id="IPR050189">
    <property type="entry name" value="MFS_Efflux_Transporters"/>
</dbReference>
<evidence type="ECO:0000256" key="5">
    <source>
        <dbReference type="ARBA" id="ARBA00023136"/>
    </source>
</evidence>
<keyword evidence="2" id="KW-1003">Cell membrane</keyword>
<dbReference type="Gene3D" id="1.20.1250.20">
    <property type="entry name" value="MFS general substrate transporter like domains"/>
    <property type="match status" value="1"/>
</dbReference>
<feature type="transmembrane region" description="Helical" evidence="6">
    <location>
        <begin position="374"/>
        <end position="393"/>
    </location>
</feature>
<accession>A0A1G6XQF2</accession>
<evidence type="ECO:0000259" key="7">
    <source>
        <dbReference type="PROSITE" id="PS50850"/>
    </source>
</evidence>
<dbReference type="PANTHER" id="PTHR43124:SF3">
    <property type="entry name" value="CHLORAMPHENICOL EFFLUX PUMP RV0191"/>
    <property type="match status" value="1"/>
</dbReference>